<dbReference type="SUPFAM" id="SSF47459">
    <property type="entry name" value="HLH, helix-loop-helix DNA-binding domain"/>
    <property type="match status" value="1"/>
</dbReference>
<dbReference type="PANTHER" id="PTHR16223:SF347">
    <property type="entry name" value="OS01G0900800 PROTEIN"/>
    <property type="match status" value="1"/>
</dbReference>
<evidence type="ECO:0000256" key="6">
    <source>
        <dbReference type="SAM" id="MobiDB-lite"/>
    </source>
</evidence>
<dbReference type="Gramene" id="TuG1812G0300000026.01.T01">
    <property type="protein sequence ID" value="TuG1812G0300000026.01.T01"/>
    <property type="gene ID" value="TuG1812G0300000026.01"/>
</dbReference>
<dbReference type="InterPro" id="IPR045843">
    <property type="entry name" value="IND-like"/>
</dbReference>
<feature type="compositionally biased region" description="Low complexity" evidence="6">
    <location>
        <begin position="23"/>
        <end position="37"/>
    </location>
</feature>
<keyword evidence="9" id="KW-1185">Reference proteome</keyword>
<feature type="region of interest" description="Disordered" evidence="6">
    <location>
        <begin position="1"/>
        <end position="37"/>
    </location>
</feature>
<organism evidence="8 9">
    <name type="scientific">Triticum urartu</name>
    <name type="common">Red wild einkorn</name>
    <name type="synonym">Crithodium urartu</name>
    <dbReference type="NCBI Taxonomy" id="4572"/>
    <lineage>
        <taxon>Eukaryota</taxon>
        <taxon>Viridiplantae</taxon>
        <taxon>Streptophyta</taxon>
        <taxon>Embryophyta</taxon>
        <taxon>Tracheophyta</taxon>
        <taxon>Spermatophyta</taxon>
        <taxon>Magnoliopsida</taxon>
        <taxon>Liliopsida</taxon>
        <taxon>Poales</taxon>
        <taxon>Poaceae</taxon>
        <taxon>BOP clade</taxon>
        <taxon>Pooideae</taxon>
        <taxon>Triticodae</taxon>
        <taxon>Triticeae</taxon>
        <taxon>Triticinae</taxon>
        <taxon>Triticum</taxon>
    </lineage>
</organism>
<dbReference type="PROSITE" id="PS50888">
    <property type="entry name" value="BHLH"/>
    <property type="match status" value="1"/>
</dbReference>
<keyword evidence="4" id="KW-0804">Transcription</keyword>
<comment type="subcellular location">
    <subcellularLocation>
        <location evidence="1">Nucleus</location>
    </subcellularLocation>
</comment>
<comment type="similarity">
    <text evidence="2">Belongs to the bHLH protein family.</text>
</comment>
<evidence type="ECO:0000313" key="8">
    <source>
        <dbReference type="EnsemblPlants" id="TuG1812G0300000026.01.T01"/>
    </source>
</evidence>
<name>A0A8R7TPZ5_TRIUA</name>
<proteinExistence type="inferred from homology"/>
<accession>A0A8R7TPZ5</accession>
<evidence type="ECO:0000313" key="9">
    <source>
        <dbReference type="Proteomes" id="UP000015106"/>
    </source>
</evidence>
<dbReference type="GO" id="GO:0005634">
    <property type="term" value="C:nucleus"/>
    <property type="evidence" value="ECO:0007669"/>
    <property type="project" value="UniProtKB-SubCell"/>
</dbReference>
<dbReference type="InterPro" id="IPR011598">
    <property type="entry name" value="bHLH_dom"/>
</dbReference>
<reference evidence="8" key="3">
    <citation type="submission" date="2022-06" db="UniProtKB">
        <authorList>
            <consortium name="EnsemblPlants"/>
        </authorList>
    </citation>
    <scope>IDENTIFICATION</scope>
</reference>
<feature type="domain" description="BHLH" evidence="7">
    <location>
        <begin position="96"/>
        <end position="145"/>
    </location>
</feature>
<evidence type="ECO:0000256" key="4">
    <source>
        <dbReference type="ARBA" id="ARBA00023163"/>
    </source>
</evidence>
<dbReference type="Proteomes" id="UP000015106">
    <property type="component" value="Chromosome 3"/>
</dbReference>
<evidence type="ECO:0000256" key="1">
    <source>
        <dbReference type="ARBA" id="ARBA00004123"/>
    </source>
</evidence>
<dbReference type="GO" id="GO:0046983">
    <property type="term" value="F:protein dimerization activity"/>
    <property type="evidence" value="ECO:0007669"/>
    <property type="project" value="InterPro"/>
</dbReference>
<dbReference type="Gene3D" id="4.10.280.10">
    <property type="entry name" value="Helix-loop-helix DNA-binding domain"/>
    <property type="match status" value="1"/>
</dbReference>
<dbReference type="PANTHER" id="PTHR16223">
    <property type="entry name" value="TRANSCRIPTION FACTOR BHLH83-RELATED"/>
    <property type="match status" value="1"/>
</dbReference>
<keyword evidence="3" id="KW-0805">Transcription regulation</keyword>
<reference evidence="8" key="2">
    <citation type="submission" date="2018-03" db="EMBL/GenBank/DDBJ databases">
        <title>The Triticum urartu genome reveals the dynamic nature of wheat genome evolution.</title>
        <authorList>
            <person name="Ling H."/>
            <person name="Ma B."/>
            <person name="Shi X."/>
            <person name="Liu H."/>
            <person name="Dong L."/>
            <person name="Sun H."/>
            <person name="Cao Y."/>
            <person name="Gao Q."/>
            <person name="Zheng S."/>
            <person name="Li Y."/>
            <person name="Yu Y."/>
            <person name="Du H."/>
            <person name="Qi M."/>
            <person name="Li Y."/>
            <person name="Yu H."/>
            <person name="Cui Y."/>
            <person name="Wang N."/>
            <person name="Chen C."/>
            <person name="Wu H."/>
            <person name="Zhao Y."/>
            <person name="Zhang J."/>
            <person name="Li Y."/>
            <person name="Zhou W."/>
            <person name="Zhang B."/>
            <person name="Hu W."/>
            <person name="Eijk M."/>
            <person name="Tang J."/>
            <person name="Witsenboer H."/>
            <person name="Zhao S."/>
            <person name="Li Z."/>
            <person name="Zhang A."/>
            <person name="Wang D."/>
            <person name="Liang C."/>
        </authorList>
    </citation>
    <scope>NUCLEOTIDE SEQUENCE [LARGE SCALE GENOMIC DNA]</scope>
    <source>
        <strain evidence="8">cv. G1812</strain>
    </source>
</reference>
<sequence>MMPPGDGDGHARAGESITAGNGSNDLSRSFSMSSSDDTNSNIMFSVPGGKKAKVLVNGDDGMFGLKSTSLDMPGMDDYLQLQQDSVACVVRAKLGCATHPRSNAERERRTRISKRLRRLQHLVPNMDKQTNTSGTMDIVVDYIKV</sequence>
<keyword evidence="5" id="KW-0539">Nucleus</keyword>
<evidence type="ECO:0000256" key="2">
    <source>
        <dbReference type="ARBA" id="ARBA00005510"/>
    </source>
</evidence>
<evidence type="ECO:0000256" key="5">
    <source>
        <dbReference type="ARBA" id="ARBA00023242"/>
    </source>
</evidence>
<dbReference type="InterPro" id="IPR036638">
    <property type="entry name" value="HLH_DNA-bd_sf"/>
</dbReference>
<dbReference type="AlphaFoldDB" id="A0A8R7TPZ5"/>
<dbReference type="GO" id="GO:0000978">
    <property type="term" value="F:RNA polymerase II cis-regulatory region sequence-specific DNA binding"/>
    <property type="evidence" value="ECO:0007669"/>
    <property type="project" value="TreeGrafter"/>
</dbReference>
<reference evidence="9" key="1">
    <citation type="journal article" date="2013" name="Nature">
        <title>Draft genome of the wheat A-genome progenitor Triticum urartu.</title>
        <authorList>
            <person name="Ling H.Q."/>
            <person name="Zhao S."/>
            <person name="Liu D."/>
            <person name="Wang J."/>
            <person name="Sun H."/>
            <person name="Zhang C."/>
            <person name="Fan H."/>
            <person name="Li D."/>
            <person name="Dong L."/>
            <person name="Tao Y."/>
            <person name="Gao C."/>
            <person name="Wu H."/>
            <person name="Li Y."/>
            <person name="Cui Y."/>
            <person name="Guo X."/>
            <person name="Zheng S."/>
            <person name="Wang B."/>
            <person name="Yu K."/>
            <person name="Liang Q."/>
            <person name="Yang W."/>
            <person name="Lou X."/>
            <person name="Chen J."/>
            <person name="Feng M."/>
            <person name="Jian J."/>
            <person name="Zhang X."/>
            <person name="Luo G."/>
            <person name="Jiang Y."/>
            <person name="Liu J."/>
            <person name="Wang Z."/>
            <person name="Sha Y."/>
            <person name="Zhang B."/>
            <person name="Wu H."/>
            <person name="Tang D."/>
            <person name="Shen Q."/>
            <person name="Xue P."/>
            <person name="Zou S."/>
            <person name="Wang X."/>
            <person name="Liu X."/>
            <person name="Wang F."/>
            <person name="Yang Y."/>
            <person name="An X."/>
            <person name="Dong Z."/>
            <person name="Zhang K."/>
            <person name="Zhang X."/>
            <person name="Luo M.C."/>
            <person name="Dvorak J."/>
            <person name="Tong Y."/>
            <person name="Wang J."/>
            <person name="Yang H."/>
            <person name="Li Z."/>
            <person name="Wang D."/>
            <person name="Zhang A."/>
            <person name="Wang J."/>
        </authorList>
    </citation>
    <scope>NUCLEOTIDE SEQUENCE</scope>
    <source>
        <strain evidence="9">cv. G1812</strain>
    </source>
</reference>
<dbReference type="GO" id="GO:0000981">
    <property type="term" value="F:DNA-binding transcription factor activity, RNA polymerase II-specific"/>
    <property type="evidence" value="ECO:0007669"/>
    <property type="project" value="TreeGrafter"/>
</dbReference>
<evidence type="ECO:0000259" key="7">
    <source>
        <dbReference type="PROSITE" id="PS50888"/>
    </source>
</evidence>
<dbReference type="Pfam" id="PF00010">
    <property type="entry name" value="HLH"/>
    <property type="match status" value="1"/>
</dbReference>
<protein>
    <recommendedName>
        <fullName evidence="7">BHLH domain-containing protein</fullName>
    </recommendedName>
</protein>
<evidence type="ECO:0000256" key="3">
    <source>
        <dbReference type="ARBA" id="ARBA00023015"/>
    </source>
</evidence>
<dbReference type="EnsemblPlants" id="TuG1812G0300000026.01.T01">
    <property type="protein sequence ID" value="TuG1812G0300000026.01.T01"/>
    <property type="gene ID" value="TuG1812G0300000026.01"/>
</dbReference>